<dbReference type="PANTHER" id="PTHR12358">
    <property type="entry name" value="SPHINGOSINE KINASE"/>
    <property type="match status" value="1"/>
</dbReference>
<name>A0A9P4V381_9PLEO</name>
<dbReference type="AlphaFoldDB" id="A0A9P4V381"/>
<reference evidence="2" key="1">
    <citation type="journal article" date="2020" name="Stud. Mycol.">
        <title>101 Dothideomycetes genomes: a test case for predicting lifestyles and emergence of pathogens.</title>
        <authorList>
            <person name="Haridas S."/>
            <person name="Albert R."/>
            <person name="Binder M."/>
            <person name="Bloem J."/>
            <person name="Labutti K."/>
            <person name="Salamov A."/>
            <person name="Andreopoulos B."/>
            <person name="Baker S."/>
            <person name="Barry K."/>
            <person name="Bills G."/>
            <person name="Bluhm B."/>
            <person name="Cannon C."/>
            <person name="Castanera R."/>
            <person name="Culley D."/>
            <person name="Daum C."/>
            <person name="Ezra D."/>
            <person name="Gonzalez J."/>
            <person name="Henrissat B."/>
            <person name="Kuo A."/>
            <person name="Liang C."/>
            <person name="Lipzen A."/>
            <person name="Lutzoni F."/>
            <person name="Magnuson J."/>
            <person name="Mondo S."/>
            <person name="Nolan M."/>
            <person name="Ohm R."/>
            <person name="Pangilinan J."/>
            <person name="Park H.-J."/>
            <person name="Ramirez L."/>
            <person name="Alfaro M."/>
            <person name="Sun H."/>
            <person name="Tritt A."/>
            <person name="Yoshinaga Y."/>
            <person name="Zwiers L.-H."/>
            <person name="Turgeon B."/>
            <person name="Goodwin S."/>
            <person name="Spatafora J."/>
            <person name="Crous P."/>
            <person name="Grigoriev I."/>
        </authorList>
    </citation>
    <scope>NUCLEOTIDE SEQUENCE</scope>
    <source>
        <strain evidence="2">CBS 125425</strain>
    </source>
</reference>
<dbReference type="InterPro" id="IPR016064">
    <property type="entry name" value="NAD/diacylglycerol_kinase_sf"/>
</dbReference>
<dbReference type="Pfam" id="PF00781">
    <property type="entry name" value="DAGK_cat"/>
    <property type="match status" value="1"/>
</dbReference>
<accession>A0A9P4V381</accession>
<proteinExistence type="predicted"/>
<sequence>MSDTARFVFQDQHGGQQSIDQKDLVANVPNAEGTSSTVIYVERDEADDAGLPKVKMAKAQVGPAVTRPDETDGRETHIIISTGSGTGKGVEFFEQAVQPVLSTLFPASHASFQIHTTESESSILGLTNDIFFPKANAGTLIRIILISGDGGVIDLVNGLLAKSASPQYTPPEVVLLPLGTANALYHSINAGRENTWGLCSLSTDVGSRPLPIFTATFSAGARLLVDEARKEEELPQDSETGKPTLHGAVVGSWGMHASLVADSDTAEYRKFGVERFKMAAKEALFPADGSPPHSYKGKVSVLQKGTWTPLKTQEHMYILATMVSNLEKPFTISPASKPLDGSMHLIHFGPTDGDETMRLMGLAYQGGKHVDEPSVLYEAIDGLKIEFEGQEKDVRWRRICIDGKIIALESDGHVEIRKESRHVLNIAGT</sequence>
<keyword evidence="3" id="KW-1185">Reference proteome</keyword>
<dbReference type="InterPro" id="IPR017438">
    <property type="entry name" value="ATP-NAD_kinase_N"/>
</dbReference>
<dbReference type="PANTHER" id="PTHR12358:SF108">
    <property type="entry name" value="DAGKC DOMAIN-CONTAINING PROTEIN"/>
    <property type="match status" value="1"/>
</dbReference>
<evidence type="ECO:0000313" key="2">
    <source>
        <dbReference type="EMBL" id="KAF2735046.1"/>
    </source>
</evidence>
<feature type="domain" description="DAGKc" evidence="1">
    <location>
        <begin position="71"/>
        <end position="220"/>
    </location>
</feature>
<dbReference type="GO" id="GO:0001727">
    <property type="term" value="F:lipid kinase activity"/>
    <property type="evidence" value="ECO:0007669"/>
    <property type="project" value="TreeGrafter"/>
</dbReference>
<dbReference type="InterPro" id="IPR001206">
    <property type="entry name" value="Diacylglycerol_kinase_cat_dom"/>
</dbReference>
<dbReference type="GO" id="GO:0046512">
    <property type="term" value="P:sphingosine biosynthetic process"/>
    <property type="evidence" value="ECO:0007669"/>
    <property type="project" value="TreeGrafter"/>
</dbReference>
<dbReference type="GO" id="GO:0016020">
    <property type="term" value="C:membrane"/>
    <property type="evidence" value="ECO:0007669"/>
    <property type="project" value="TreeGrafter"/>
</dbReference>
<dbReference type="Gene3D" id="2.60.200.40">
    <property type="match status" value="1"/>
</dbReference>
<dbReference type="EMBL" id="ML996140">
    <property type="protein sequence ID" value="KAF2735046.1"/>
    <property type="molecule type" value="Genomic_DNA"/>
</dbReference>
<dbReference type="InterPro" id="IPR050187">
    <property type="entry name" value="Lipid_Phosphate_FormReg"/>
</dbReference>
<dbReference type="Proteomes" id="UP000799444">
    <property type="component" value="Unassembled WGS sequence"/>
</dbReference>
<dbReference type="OrthoDB" id="3853857at2759"/>
<dbReference type="SUPFAM" id="SSF111331">
    <property type="entry name" value="NAD kinase/diacylglycerol kinase-like"/>
    <property type="match status" value="1"/>
</dbReference>
<dbReference type="GO" id="GO:0005737">
    <property type="term" value="C:cytoplasm"/>
    <property type="evidence" value="ECO:0007669"/>
    <property type="project" value="TreeGrafter"/>
</dbReference>
<protein>
    <recommendedName>
        <fullName evidence="1">DAGKc domain-containing protein</fullName>
    </recommendedName>
</protein>
<evidence type="ECO:0000259" key="1">
    <source>
        <dbReference type="PROSITE" id="PS50146"/>
    </source>
</evidence>
<organism evidence="2 3">
    <name type="scientific">Polyplosphaeria fusca</name>
    <dbReference type="NCBI Taxonomy" id="682080"/>
    <lineage>
        <taxon>Eukaryota</taxon>
        <taxon>Fungi</taxon>
        <taxon>Dikarya</taxon>
        <taxon>Ascomycota</taxon>
        <taxon>Pezizomycotina</taxon>
        <taxon>Dothideomycetes</taxon>
        <taxon>Pleosporomycetidae</taxon>
        <taxon>Pleosporales</taxon>
        <taxon>Tetraplosphaeriaceae</taxon>
        <taxon>Polyplosphaeria</taxon>
    </lineage>
</organism>
<gene>
    <name evidence="2" type="ORF">EJ04DRAFT_512043</name>
</gene>
<dbReference type="PROSITE" id="PS50146">
    <property type="entry name" value="DAGK"/>
    <property type="match status" value="1"/>
</dbReference>
<comment type="caution">
    <text evidence="2">The sequence shown here is derived from an EMBL/GenBank/DDBJ whole genome shotgun (WGS) entry which is preliminary data.</text>
</comment>
<dbReference type="Gene3D" id="3.40.50.10330">
    <property type="entry name" value="Probable inorganic polyphosphate/atp-NAD kinase, domain 1"/>
    <property type="match status" value="1"/>
</dbReference>
<evidence type="ECO:0000313" key="3">
    <source>
        <dbReference type="Proteomes" id="UP000799444"/>
    </source>
</evidence>